<feature type="transmembrane region" description="Helical" evidence="8">
    <location>
        <begin position="67"/>
        <end position="92"/>
    </location>
</feature>
<comment type="subunit">
    <text evidence="3 8">Homodimer and heterodimers.</text>
</comment>
<dbReference type="GeneID" id="105040872"/>
<feature type="domain" description="Casparian strip membrane protein" evidence="9">
    <location>
        <begin position="23"/>
        <end position="160"/>
    </location>
</feature>
<dbReference type="NCBIfam" id="TIGR01569">
    <property type="entry name" value="A_tha_TIGR01569"/>
    <property type="match status" value="1"/>
</dbReference>
<feature type="transmembrane region" description="Helical" evidence="8">
    <location>
        <begin position="149"/>
        <end position="170"/>
    </location>
</feature>
<dbReference type="AlphaFoldDB" id="A0A6I9QVP4"/>
<feature type="transmembrane region" description="Helical" evidence="8">
    <location>
        <begin position="104"/>
        <end position="124"/>
    </location>
</feature>
<evidence type="ECO:0000313" key="10">
    <source>
        <dbReference type="Proteomes" id="UP000504607"/>
    </source>
</evidence>
<evidence type="ECO:0000313" key="11">
    <source>
        <dbReference type="RefSeq" id="XP_010915913.1"/>
    </source>
</evidence>
<dbReference type="InParanoid" id="A0A6I9QVP4"/>
<evidence type="ECO:0000256" key="6">
    <source>
        <dbReference type="ARBA" id="ARBA00022989"/>
    </source>
</evidence>
<keyword evidence="6 8" id="KW-1133">Transmembrane helix</keyword>
<keyword evidence="5 8" id="KW-0812">Transmembrane</keyword>
<dbReference type="InterPro" id="IPR006702">
    <property type="entry name" value="CASP_dom"/>
</dbReference>
<dbReference type="Pfam" id="PF04535">
    <property type="entry name" value="CASP_dom"/>
    <property type="match status" value="1"/>
</dbReference>
<comment type="subcellular location">
    <subcellularLocation>
        <location evidence="1 8">Cell membrane</location>
        <topology evidence="1 8">Multi-pass membrane protein</topology>
    </subcellularLocation>
</comment>
<dbReference type="GO" id="GO:0005886">
    <property type="term" value="C:plasma membrane"/>
    <property type="evidence" value="ECO:0007669"/>
    <property type="project" value="UniProtKB-SubCell"/>
</dbReference>
<comment type="similarity">
    <text evidence="2 8">Belongs to the Casparian strip membrane proteins (CASP) family.</text>
</comment>
<dbReference type="PANTHER" id="PTHR36488:SF8">
    <property type="entry name" value="CASP-LIKE PROTEIN 1U1"/>
    <property type="match status" value="1"/>
</dbReference>
<evidence type="ECO:0000256" key="4">
    <source>
        <dbReference type="ARBA" id="ARBA00022475"/>
    </source>
</evidence>
<evidence type="ECO:0000256" key="5">
    <source>
        <dbReference type="ARBA" id="ARBA00022692"/>
    </source>
</evidence>
<accession>A0A6I9QVP4</accession>
<dbReference type="PANTHER" id="PTHR36488">
    <property type="entry name" value="CASP-LIKE PROTEIN 1U1"/>
    <property type="match status" value="1"/>
</dbReference>
<feature type="transmembrane region" description="Helical" evidence="8">
    <location>
        <begin position="28"/>
        <end position="47"/>
    </location>
</feature>
<evidence type="ECO:0000259" key="9">
    <source>
        <dbReference type="Pfam" id="PF04535"/>
    </source>
</evidence>
<proteinExistence type="inferred from homology"/>
<dbReference type="RefSeq" id="XP_010915913.1">
    <property type="nucleotide sequence ID" value="XM_010917611.3"/>
</dbReference>
<gene>
    <name evidence="11" type="primary">LOC105040872</name>
</gene>
<keyword evidence="4 8" id="KW-1003">Cell membrane</keyword>
<dbReference type="OrthoDB" id="786988at2759"/>
<keyword evidence="7 8" id="KW-0472">Membrane</keyword>
<evidence type="ECO:0000256" key="7">
    <source>
        <dbReference type="ARBA" id="ARBA00023136"/>
    </source>
</evidence>
<dbReference type="InterPro" id="IPR044173">
    <property type="entry name" value="CASPL"/>
</dbReference>
<evidence type="ECO:0000256" key="2">
    <source>
        <dbReference type="ARBA" id="ARBA00007651"/>
    </source>
</evidence>
<reference evidence="11" key="1">
    <citation type="submission" date="2025-08" db="UniProtKB">
        <authorList>
            <consortium name="RefSeq"/>
        </authorList>
    </citation>
    <scope>IDENTIFICATION</scope>
</reference>
<evidence type="ECO:0000256" key="1">
    <source>
        <dbReference type="ARBA" id="ARBA00004651"/>
    </source>
</evidence>
<evidence type="ECO:0000256" key="8">
    <source>
        <dbReference type="RuleBase" id="RU361233"/>
    </source>
</evidence>
<organism evidence="10 11">
    <name type="scientific">Elaeis guineensis var. tenera</name>
    <name type="common">Oil palm</name>
    <dbReference type="NCBI Taxonomy" id="51953"/>
    <lineage>
        <taxon>Eukaryota</taxon>
        <taxon>Viridiplantae</taxon>
        <taxon>Streptophyta</taxon>
        <taxon>Embryophyta</taxon>
        <taxon>Tracheophyta</taxon>
        <taxon>Spermatophyta</taxon>
        <taxon>Magnoliopsida</taxon>
        <taxon>Liliopsida</taxon>
        <taxon>Arecaceae</taxon>
        <taxon>Arecoideae</taxon>
        <taxon>Cocoseae</taxon>
        <taxon>Elaeidinae</taxon>
        <taxon>Elaeis</taxon>
    </lineage>
</organism>
<evidence type="ECO:0000256" key="3">
    <source>
        <dbReference type="ARBA" id="ARBA00011489"/>
    </source>
</evidence>
<dbReference type="InterPro" id="IPR006459">
    <property type="entry name" value="CASP/CASPL"/>
</dbReference>
<sequence>MEGSSKVEALSLSEAKREERRTKWATQVVFRSLATTATFAAGLVIIFDEQTTDIAGFTMHADYKSSPAFRFFMIGNFVAAGYGMLALILVSYTGTNWLVSFMDLMSMSLVMASAAAATAIGHVGKKGNSHTGWMRVCNYFEKFCNRIEYSIACSYAGFLCLLVVCALSGIPKARNSS</sequence>
<keyword evidence="10" id="KW-1185">Reference proteome</keyword>
<dbReference type="KEGG" id="egu:105040872"/>
<dbReference type="Proteomes" id="UP000504607">
    <property type="component" value="Chromosome 3"/>
</dbReference>
<name>A0A6I9QVP4_ELAGV</name>
<protein>
    <recommendedName>
        <fullName evidence="8">CASP-like protein</fullName>
    </recommendedName>
</protein>